<dbReference type="Gene3D" id="3.30.40.10">
    <property type="entry name" value="Zinc/RING finger domain, C3HC4 (zinc finger)"/>
    <property type="match status" value="1"/>
</dbReference>
<feature type="transmembrane region" description="Helical" evidence="9">
    <location>
        <begin position="437"/>
        <end position="464"/>
    </location>
</feature>
<dbReference type="PROSITE" id="PS50089">
    <property type="entry name" value="ZF_RING_2"/>
    <property type="match status" value="1"/>
</dbReference>
<dbReference type="InterPro" id="IPR025754">
    <property type="entry name" value="TRC8_N_dom"/>
</dbReference>
<dbReference type="PANTHER" id="PTHR22763:SF163">
    <property type="entry name" value="E3 UBIQUITIN-PROTEIN LIGASE RNF139"/>
    <property type="match status" value="1"/>
</dbReference>
<sequence length="635" mass="72777">MSLQTKVWSLLNVLLRVPPVFIMDALLNARLGLSPYKPEKDDYQGMVSDNSAEDQDVIDNDGSVLTWFFLYSSGFCAAFFMFLLNTKQLLSVYLWLASIGVILWSYIGNEEYMKYAIGLREKSSNVGYELLILNLQAFLKFGGNYLLQVFLAMVFCFSNSSFQNIPPKRIVGLSFIGPTIISLLPFPASVLQCTPLFSSAVAFFYIFISLLSHGRLIIEALISGFQWCNDVIKHYGLYMLLENQWLRLQVPQVLRVFWLTRVTEQAVLLLADTFHGTNATGGVLSMLFDNSYIITKELLIRGCETLVAVLGMTSVVSSLSHYIGYSMQCFLHLEDPEDRSIGTVSAILFFILALQTGLTGMEPEKRFLRLYRNICLLFTAIMHFVHNMVNPLLLSLSASKNTSYNKHGRALTVCAFLIVFPCWFLAYLWSKHTVSTWLLAVSAFSIEVVIKVVISLLVYLLFMIDAYRNTFWEKLDDYVYYIRATGNTIEFIFGIFLFFNGAWILLFESGGTIRACMMCIHAYFNIWLQAKSGWKVFMKRQSAVKKINSLPEASEDQLKNFDDVCAICYQELNNARITRCNHYFHGVCLRKWLYLQDICPLCHKTLYNLEFEESHPENENENPVVENEILHEHQD</sequence>
<keyword evidence="7 9" id="KW-0472">Membrane</keyword>
<dbReference type="Proteomes" id="UP000694941">
    <property type="component" value="Unplaced"/>
</dbReference>
<feature type="transmembrane region" description="Helical" evidence="9">
    <location>
        <begin position="370"/>
        <end position="389"/>
    </location>
</feature>
<dbReference type="PANTHER" id="PTHR22763">
    <property type="entry name" value="RING ZINC FINGER PROTEIN"/>
    <property type="match status" value="1"/>
</dbReference>
<feature type="transmembrane region" description="Helical" evidence="9">
    <location>
        <begin position="484"/>
        <end position="507"/>
    </location>
</feature>
<feature type="transmembrane region" description="Helical" evidence="9">
    <location>
        <begin position="64"/>
        <end position="83"/>
    </location>
</feature>
<evidence type="ECO:0000313" key="12">
    <source>
        <dbReference type="RefSeq" id="XP_013781003.1"/>
    </source>
</evidence>
<evidence type="ECO:0000256" key="7">
    <source>
        <dbReference type="ARBA" id="ARBA00023136"/>
    </source>
</evidence>
<dbReference type="Pfam" id="PF13705">
    <property type="entry name" value="TRC8_N"/>
    <property type="match status" value="1"/>
</dbReference>
<feature type="transmembrane region" description="Helical" evidence="9">
    <location>
        <begin position="137"/>
        <end position="158"/>
    </location>
</feature>
<dbReference type="SMART" id="SM00184">
    <property type="entry name" value="RING"/>
    <property type="match status" value="1"/>
</dbReference>
<reference evidence="12" key="1">
    <citation type="submission" date="2025-08" db="UniProtKB">
        <authorList>
            <consortium name="RefSeq"/>
        </authorList>
    </citation>
    <scope>IDENTIFICATION</scope>
    <source>
        <tissue evidence="12">Muscle</tissue>
    </source>
</reference>
<evidence type="ECO:0000313" key="11">
    <source>
        <dbReference type="Proteomes" id="UP000694941"/>
    </source>
</evidence>
<proteinExistence type="predicted"/>
<keyword evidence="2 9" id="KW-0812">Transmembrane</keyword>
<feature type="transmembrane region" description="Helical" evidence="9">
    <location>
        <begin position="340"/>
        <end position="358"/>
    </location>
</feature>
<evidence type="ECO:0000256" key="8">
    <source>
        <dbReference type="PROSITE-ProRule" id="PRU00175"/>
    </source>
</evidence>
<dbReference type="RefSeq" id="XP_013781003.1">
    <property type="nucleotide sequence ID" value="XM_013925549.2"/>
</dbReference>
<dbReference type="InterPro" id="IPR001841">
    <property type="entry name" value="Znf_RING"/>
</dbReference>
<feature type="transmembrane region" description="Helical" evidence="9">
    <location>
        <begin position="90"/>
        <end position="107"/>
    </location>
</feature>
<name>A0ABM1BFK9_LIMPO</name>
<feature type="transmembrane region" description="Helical" evidence="9">
    <location>
        <begin position="7"/>
        <end position="27"/>
    </location>
</feature>
<keyword evidence="11" id="KW-1185">Reference proteome</keyword>
<feature type="transmembrane region" description="Helical" evidence="9">
    <location>
        <begin position="170"/>
        <end position="190"/>
    </location>
</feature>
<evidence type="ECO:0000256" key="1">
    <source>
        <dbReference type="ARBA" id="ARBA00004141"/>
    </source>
</evidence>
<evidence type="ECO:0000256" key="4">
    <source>
        <dbReference type="ARBA" id="ARBA00022771"/>
    </source>
</evidence>
<feature type="domain" description="RING-type" evidence="10">
    <location>
        <begin position="565"/>
        <end position="603"/>
    </location>
</feature>
<feature type="transmembrane region" description="Helical" evidence="9">
    <location>
        <begin position="196"/>
        <end position="218"/>
    </location>
</feature>
<dbReference type="Pfam" id="PF13923">
    <property type="entry name" value="zf-C3HC4_2"/>
    <property type="match status" value="1"/>
</dbReference>
<organism evidence="11 12">
    <name type="scientific">Limulus polyphemus</name>
    <name type="common">Atlantic horseshoe crab</name>
    <dbReference type="NCBI Taxonomy" id="6850"/>
    <lineage>
        <taxon>Eukaryota</taxon>
        <taxon>Metazoa</taxon>
        <taxon>Ecdysozoa</taxon>
        <taxon>Arthropoda</taxon>
        <taxon>Chelicerata</taxon>
        <taxon>Merostomata</taxon>
        <taxon>Xiphosura</taxon>
        <taxon>Limulidae</taxon>
        <taxon>Limulus</taxon>
    </lineage>
</organism>
<evidence type="ECO:0000256" key="3">
    <source>
        <dbReference type="ARBA" id="ARBA00022723"/>
    </source>
</evidence>
<feature type="transmembrane region" description="Helical" evidence="9">
    <location>
        <begin position="298"/>
        <end position="320"/>
    </location>
</feature>
<dbReference type="GeneID" id="106465334"/>
<dbReference type="InterPro" id="IPR013083">
    <property type="entry name" value="Znf_RING/FYVE/PHD"/>
</dbReference>
<evidence type="ECO:0000259" key="10">
    <source>
        <dbReference type="PROSITE" id="PS50089"/>
    </source>
</evidence>
<dbReference type="SUPFAM" id="SSF57850">
    <property type="entry name" value="RING/U-box"/>
    <property type="match status" value="1"/>
</dbReference>
<evidence type="ECO:0000256" key="5">
    <source>
        <dbReference type="ARBA" id="ARBA00022833"/>
    </source>
</evidence>
<keyword evidence="4 8" id="KW-0863">Zinc-finger</keyword>
<feature type="transmembrane region" description="Helical" evidence="9">
    <location>
        <begin position="409"/>
        <end position="430"/>
    </location>
</feature>
<evidence type="ECO:0000256" key="9">
    <source>
        <dbReference type="SAM" id="Phobius"/>
    </source>
</evidence>
<protein>
    <submittedName>
        <fullName evidence="12">Protein TRC8 homolog</fullName>
    </submittedName>
</protein>
<comment type="subcellular location">
    <subcellularLocation>
        <location evidence="1">Membrane</location>
        <topology evidence="1">Multi-pass membrane protein</topology>
    </subcellularLocation>
</comment>
<evidence type="ECO:0000256" key="6">
    <source>
        <dbReference type="ARBA" id="ARBA00022989"/>
    </source>
</evidence>
<evidence type="ECO:0000256" key="2">
    <source>
        <dbReference type="ARBA" id="ARBA00022692"/>
    </source>
</evidence>
<keyword evidence="3" id="KW-0479">Metal-binding</keyword>
<accession>A0ABM1BFK9</accession>
<keyword evidence="6 9" id="KW-1133">Transmembrane helix</keyword>
<keyword evidence="5" id="KW-0862">Zinc</keyword>
<dbReference type="CDD" id="cd16476">
    <property type="entry name" value="RING-H2_RNF139-like"/>
    <property type="match status" value="1"/>
</dbReference>
<gene>
    <name evidence="12" type="primary">LOC106465334</name>
</gene>
<dbReference type="InterPro" id="IPR050731">
    <property type="entry name" value="HRD1_E3_ubiq-ligases"/>
</dbReference>